<dbReference type="Proteomes" id="UP000092583">
    <property type="component" value="Unassembled WGS sequence"/>
</dbReference>
<keyword evidence="3" id="KW-1185">Reference proteome</keyword>
<evidence type="ECO:0000256" key="1">
    <source>
        <dbReference type="SAM" id="MobiDB-lite"/>
    </source>
</evidence>
<feature type="region of interest" description="Disordered" evidence="1">
    <location>
        <begin position="158"/>
        <end position="181"/>
    </location>
</feature>
<gene>
    <name evidence="2" type="ORF">L486_02913</name>
</gene>
<accession>A0A1B9IXI3</accession>
<protein>
    <submittedName>
        <fullName evidence="2">Uncharacterized protein</fullName>
    </submittedName>
</protein>
<evidence type="ECO:0000313" key="2">
    <source>
        <dbReference type="EMBL" id="OCF60233.1"/>
    </source>
</evidence>
<dbReference type="EMBL" id="KI669460">
    <property type="protein sequence ID" value="OCF60233.1"/>
    <property type="molecule type" value="Genomic_DNA"/>
</dbReference>
<proteinExistence type="predicted"/>
<dbReference type="OrthoDB" id="10655074at2759"/>
<dbReference type="AlphaFoldDB" id="A0A1B9IXI3"/>
<reference evidence="2 3" key="1">
    <citation type="submission" date="2013-07" db="EMBL/GenBank/DDBJ databases">
        <title>The Genome Sequence of Kwoniella mangroviensis CBS10435.</title>
        <authorList>
            <consortium name="The Broad Institute Genome Sequencing Platform"/>
            <person name="Cuomo C."/>
            <person name="Litvintseva A."/>
            <person name="Chen Y."/>
            <person name="Heitman J."/>
            <person name="Sun S."/>
            <person name="Springer D."/>
            <person name="Dromer F."/>
            <person name="Young S.K."/>
            <person name="Zeng Q."/>
            <person name="Gargeya S."/>
            <person name="Fitzgerald M."/>
            <person name="Abouelleil A."/>
            <person name="Alvarado L."/>
            <person name="Berlin A.M."/>
            <person name="Chapman S.B."/>
            <person name="Dewar J."/>
            <person name="Goldberg J."/>
            <person name="Griggs A."/>
            <person name="Gujja S."/>
            <person name="Hansen M."/>
            <person name="Howarth C."/>
            <person name="Imamovic A."/>
            <person name="Larimer J."/>
            <person name="McCowan C."/>
            <person name="Murphy C."/>
            <person name="Pearson M."/>
            <person name="Priest M."/>
            <person name="Roberts A."/>
            <person name="Saif S."/>
            <person name="Shea T."/>
            <person name="Sykes S."/>
            <person name="Wortman J."/>
            <person name="Nusbaum C."/>
            <person name="Birren B."/>
        </authorList>
    </citation>
    <scope>NUCLEOTIDE SEQUENCE [LARGE SCALE GENOMIC DNA]</scope>
    <source>
        <strain evidence="2 3">CBS 10435</strain>
    </source>
</reference>
<reference evidence="3" key="2">
    <citation type="submission" date="2013-12" db="EMBL/GenBank/DDBJ databases">
        <title>Evolution of pathogenesis and genome organization in the Tremellales.</title>
        <authorList>
            <person name="Cuomo C."/>
            <person name="Litvintseva A."/>
            <person name="Heitman J."/>
            <person name="Chen Y."/>
            <person name="Sun S."/>
            <person name="Springer D."/>
            <person name="Dromer F."/>
            <person name="Young S."/>
            <person name="Zeng Q."/>
            <person name="Chapman S."/>
            <person name="Gujja S."/>
            <person name="Saif S."/>
            <person name="Birren B."/>
        </authorList>
    </citation>
    <scope>NUCLEOTIDE SEQUENCE [LARGE SCALE GENOMIC DNA]</scope>
    <source>
        <strain evidence="3">CBS 10435</strain>
    </source>
</reference>
<organism evidence="2 3">
    <name type="scientific">Kwoniella mangroviensis CBS 10435</name>
    <dbReference type="NCBI Taxonomy" id="1331196"/>
    <lineage>
        <taxon>Eukaryota</taxon>
        <taxon>Fungi</taxon>
        <taxon>Dikarya</taxon>
        <taxon>Basidiomycota</taxon>
        <taxon>Agaricomycotina</taxon>
        <taxon>Tremellomycetes</taxon>
        <taxon>Tremellales</taxon>
        <taxon>Cryptococcaceae</taxon>
        <taxon>Kwoniella</taxon>
    </lineage>
</organism>
<feature type="compositionally biased region" description="Polar residues" evidence="1">
    <location>
        <begin position="1"/>
        <end position="18"/>
    </location>
</feature>
<feature type="region of interest" description="Disordered" evidence="1">
    <location>
        <begin position="1"/>
        <end position="23"/>
    </location>
</feature>
<sequence>MAKYRQSQVTEEQSSTKSKGIDKAISHAHKALRWIENDQQSSVGGDIPWETIVDVQGTIAWRSVEKTPNLPSFDRSEADRFIVTWERLGWPGAGGELESVNAVGVFKYRELESLSRNPPEMMLGHNPGMWNELLQHVKNKVCQSSDLLVRQKPGGVAHSALKDSTKAGTSTVVKRRQKSVS</sequence>
<name>A0A1B9IXI3_9TREE</name>
<evidence type="ECO:0000313" key="3">
    <source>
        <dbReference type="Proteomes" id="UP000092583"/>
    </source>
</evidence>